<feature type="transmembrane region" description="Helical" evidence="1">
    <location>
        <begin position="55"/>
        <end position="75"/>
    </location>
</feature>
<sequence>MSEPAQTGSLLLVTRSGRKRCGIQAGSLDVLINTGYNHDSQYKTQARAKLEAGRISGTFFHLAGFLLLFFFAKLVDQSRL</sequence>
<keyword evidence="1" id="KW-0812">Transmembrane</keyword>
<evidence type="ECO:0000256" key="1">
    <source>
        <dbReference type="SAM" id="Phobius"/>
    </source>
</evidence>
<keyword evidence="1" id="KW-1133">Transmembrane helix</keyword>
<accession>A0A7W4WEF3</accession>
<reference evidence="2 3" key="1">
    <citation type="submission" date="2020-08" db="EMBL/GenBank/DDBJ databases">
        <title>Genomic Encyclopedia of Type Strains, Phase III (KMG-III): the genomes of soil and plant-associated and newly described type strains.</title>
        <authorList>
            <person name="Whitman W."/>
        </authorList>
    </citation>
    <scope>NUCLEOTIDE SEQUENCE [LARGE SCALE GENOMIC DNA]</scope>
    <source>
        <strain evidence="2 3">CECT 8799</strain>
    </source>
</reference>
<keyword evidence="3" id="KW-1185">Reference proteome</keyword>
<dbReference type="EMBL" id="JACHWZ010000019">
    <property type="protein sequence ID" value="MBB3062730.1"/>
    <property type="molecule type" value="Genomic_DNA"/>
</dbReference>
<evidence type="ECO:0000313" key="2">
    <source>
        <dbReference type="EMBL" id="MBB3062730.1"/>
    </source>
</evidence>
<comment type="caution">
    <text evidence="2">The sequence shown here is derived from an EMBL/GenBank/DDBJ whole genome shotgun (WGS) entry which is preliminary data.</text>
</comment>
<dbReference type="Proteomes" id="UP000535937">
    <property type="component" value="Unassembled WGS sequence"/>
</dbReference>
<evidence type="ECO:0000313" key="3">
    <source>
        <dbReference type="Proteomes" id="UP000535937"/>
    </source>
</evidence>
<organism evidence="2 3">
    <name type="scientific">Microbulbifer rhizosphaerae</name>
    <dbReference type="NCBI Taxonomy" id="1562603"/>
    <lineage>
        <taxon>Bacteria</taxon>
        <taxon>Pseudomonadati</taxon>
        <taxon>Pseudomonadota</taxon>
        <taxon>Gammaproteobacteria</taxon>
        <taxon>Cellvibrionales</taxon>
        <taxon>Microbulbiferaceae</taxon>
        <taxon>Microbulbifer</taxon>
    </lineage>
</organism>
<keyword evidence="1" id="KW-0472">Membrane</keyword>
<name>A0A7W4WEF3_9GAMM</name>
<proteinExistence type="predicted"/>
<protein>
    <submittedName>
        <fullName evidence="2">Uncharacterized protein</fullName>
    </submittedName>
</protein>
<dbReference type="AlphaFoldDB" id="A0A7W4WEF3"/>
<gene>
    <name evidence="2" type="ORF">FHS09_003579</name>
</gene>